<evidence type="ECO:0000256" key="4">
    <source>
        <dbReference type="ARBA" id="ARBA00021581"/>
    </source>
</evidence>
<name>A0ABN6QJ64_9BACT</name>
<dbReference type="Proteomes" id="UP001062263">
    <property type="component" value="Chromosome"/>
</dbReference>
<keyword evidence="9 14" id="KW-0472">Membrane</keyword>
<dbReference type="PANTHER" id="PTHR30622">
    <property type="entry name" value="UNDECAPRENYL-DIPHOSPHATASE"/>
    <property type="match status" value="1"/>
</dbReference>
<comment type="catalytic activity">
    <reaction evidence="13 14">
        <text>di-trans,octa-cis-undecaprenyl diphosphate + H2O = di-trans,octa-cis-undecaprenyl phosphate + phosphate + H(+)</text>
        <dbReference type="Rhea" id="RHEA:28094"/>
        <dbReference type="ChEBI" id="CHEBI:15377"/>
        <dbReference type="ChEBI" id="CHEBI:15378"/>
        <dbReference type="ChEBI" id="CHEBI:43474"/>
        <dbReference type="ChEBI" id="CHEBI:58405"/>
        <dbReference type="ChEBI" id="CHEBI:60392"/>
        <dbReference type="EC" id="3.6.1.27"/>
    </reaction>
</comment>
<keyword evidence="14" id="KW-0961">Cell wall biogenesis/degradation</keyword>
<keyword evidence="8 14" id="KW-1133">Transmembrane helix</keyword>
<keyword evidence="7 14" id="KW-0378">Hydrolase</keyword>
<evidence type="ECO:0000313" key="15">
    <source>
        <dbReference type="EMBL" id="BDL44666.1"/>
    </source>
</evidence>
<protein>
    <recommendedName>
        <fullName evidence="4 14">Undecaprenyl-diphosphatase</fullName>
        <ecNumber evidence="3 14">3.6.1.27</ecNumber>
    </recommendedName>
    <alternativeName>
        <fullName evidence="12 14">Bacitracin resistance protein</fullName>
    </alternativeName>
    <alternativeName>
        <fullName evidence="11 14">Undecaprenyl pyrophosphate phosphatase</fullName>
    </alternativeName>
</protein>
<feature type="transmembrane region" description="Helical" evidence="14">
    <location>
        <begin position="226"/>
        <end position="246"/>
    </location>
</feature>
<comment type="subcellular location">
    <subcellularLocation>
        <location evidence="1 14">Cell membrane</location>
        <topology evidence="1 14">Multi-pass membrane protein</topology>
    </subcellularLocation>
</comment>
<dbReference type="EC" id="3.6.1.27" evidence="3 14"/>
<comment type="function">
    <text evidence="14">Catalyzes the dephosphorylation of undecaprenyl diphosphate (UPP). Confers resistance to bacitracin.</text>
</comment>
<evidence type="ECO:0000256" key="14">
    <source>
        <dbReference type="HAMAP-Rule" id="MF_01006"/>
    </source>
</evidence>
<feature type="transmembrane region" description="Helical" evidence="14">
    <location>
        <begin position="83"/>
        <end position="105"/>
    </location>
</feature>
<evidence type="ECO:0000256" key="3">
    <source>
        <dbReference type="ARBA" id="ARBA00012374"/>
    </source>
</evidence>
<sequence length="278" mass="29642">MNLLEIIILGIVEGLTEYLPVSSTGHLLLTESLLNMSQSKEALDALAVCIQGGAILAVLSLYYPRVKTMVEGVRGTNPAGFKLLVNLILAFLPAAVVGLCCASLIKEYLFNTYTVAYSWIVGGGVILAYCAWRARQGKSNEGSKGDSIETLTPGKALTVGVLQCVAMVPGTSRSLMTMLGGMFVGLSVEAAVEFSFLLGLITLGAATVHDAYKDGALMLEAFGWEALAVGTVVSWLSAWLAVKWMVSYLQKHSFAVFGWYRIAIGIVTLALLSRGLVH</sequence>
<dbReference type="PANTHER" id="PTHR30622:SF3">
    <property type="entry name" value="UNDECAPRENYL-DIPHOSPHATASE"/>
    <property type="match status" value="1"/>
</dbReference>
<keyword evidence="16" id="KW-1185">Reference proteome</keyword>
<accession>A0ABN6QJ64</accession>
<evidence type="ECO:0000256" key="7">
    <source>
        <dbReference type="ARBA" id="ARBA00022801"/>
    </source>
</evidence>
<reference evidence="15" key="1">
    <citation type="submission" date="2022-06" db="EMBL/GenBank/DDBJ databases">
        <title>Akkermansia biwalacus sp. nov., an anaerobic mucin-degrading bacterium isolated from human intestine.</title>
        <authorList>
            <person name="Kobayashi Y."/>
            <person name="Inoue S."/>
            <person name="Kawahara T."/>
            <person name="Kohda N."/>
        </authorList>
    </citation>
    <scope>NUCLEOTIDE SEQUENCE</scope>
    <source>
        <strain evidence="15">WON2089</strain>
    </source>
</reference>
<dbReference type="EMBL" id="AP025943">
    <property type="protein sequence ID" value="BDL44666.1"/>
    <property type="molecule type" value="Genomic_DNA"/>
</dbReference>
<evidence type="ECO:0000256" key="11">
    <source>
        <dbReference type="ARBA" id="ARBA00032707"/>
    </source>
</evidence>
<feature type="transmembrane region" description="Helical" evidence="14">
    <location>
        <begin position="183"/>
        <end position="206"/>
    </location>
</feature>
<keyword evidence="10 14" id="KW-0046">Antibiotic resistance</keyword>
<dbReference type="NCBIfam" id="NF001389">
    <property type="entry name" value="PRK00281.1-2"/>
    <property type="match status" value="1"/>
</dbReference>
<keyword evidence="5 14" id="KW-1003">Cell membrane</keyword>
<dbReference type="RefSeq" id="WP_215433827.1">
    <property type="nucleotide sequence ID" value="NZ_AP025943.1"/>
</dbReference>
<keyword evidence="14" id="KW-0573">Peptidoglycan synthesis</keyword>
<comment type="miscellaneous">
    <text evidence="14">Bacitracin is thought to be involved in the inhibition of peptidoglycan synthesis by sequestering undecaprenyl diphosphate, thereby reducing the pool of lipid carrier available.</text>
</comment>
<dbReference type="HAMAP" id="MF_01006">
    <property type="entry name" value="Undec_diphosphatase"/>
    <property type="match status" value="1"/>
</dbReference>
<evidence type="ECO:0000256" key="5">
    <source>
        <dbReference type="ARBA" id="ARBA00022475"/>
    </source>
</evidence>
<evidence type="ECO:0000256" key="8">
    <source>
        <dbReference type="ARBA" id="ARBA00022989"/>
    </source>
</evidence>
<proteinExistence type="inferred from homology"/>
<evidence type="ECO:0000256" key="12">
    <source>
        <dbReference type="ARBA" id="ARBA00032932"/>
    </source>
</evidence>
<evidence type="ECO:0000256" key="6">
    <source>
        <dbReference type="ARBA" id="ARBA00022692"/>
    </source>
</evidence>
<keyword evidence="14" id="KW-0133">Cell shape</keyword>
<feature type="transmembrane region" description="Helical" evidence="14">
    <location>
        <begin position="42"/>
        <end position="63"/>
    </location>
</feature>
<evidence type="ECO:0000256" key="13">
    <source>
        <dbReference type="ARBA" id="ARBA00047594"/>
    </source>
</evidence>
<evidence type="ECO:0000256" key="10">
    <source>
        <dbReference type="ARBA" id="ARBA00023251"/>
    </source>
</evidence>
<evidence type="ECO:0000256" key="2">
    <source>
        <dbReference type="ARBA" id="ARBA00010621"/>
    </source>
</evidence>
<feature type="transmembrane region" description="Helical" evidence="14">
    <location>
        <begin position="117"/>
        <end position="134"/>
    </location>
</feature>
<organism evidence="15 16">
    <name type="scientific">Akkermansia biwaensis</name>
    <dbReference type="NCBI Taxonomy" id="2946555"/>
    <lineage>
        <taxon>Bacteria</taxon>
        <taxon>Pseudomonadati</taxon>
        <taxon>Verrucomicrobiota</taxon>
        <taxon>Verrucomicrobiia</taxon>
        <taxon>Verrucomicrobiales</taxon>
        <taxon>Akkermansiaceae</taxon>
        <taxon>Akkermansia</taxon>
    </lineage>
</organism>
<evidence type="ECO:0000256" key="9">
    <source>
        <dbReference type="ARBA" id="ARBA00023136"/>
    </source>
</evidence>
<evidence type="ECO:0000256" key="1">
    <source>
        <dbReference type="ARBA" id="ARBA00004651"/>
    </source>
</evidence>
<comment type="similarity">
    <text evidence="2 14">Belongs to the UppP family.</text>
</comment>
<dbReference type="Pfam" id="PF02673">
    <property type="entry name" value="BacA"/>
    <property type="match status" value="1"/>
</dbReference>
<dbReference type="InterPro" id="IPR003824">
    <property type="entry name" value="UppP"/>
</dbReference>
<gene>
    <name evidence="15" type="primary">uppP2</name>
    <name evidence="14" type="synonym">uppP</name>
    <name evidence="15" type="ORF">Abiwalacus_22400</name>
</gene>
<evidence type="ECO:0000313" key="16">
    <source>
        <dbReference type="Proteomes" id="UP001062263"/>
    </source>
</evidence>
<keyword evidence="6 14" id="KW-0812">Transmembrane</keyword>
<feature type="transmembrane region" description="Helical" evidence="14">
    <location>
        <begin position="258"/>
        <end position="277"/>
    </location>
</feature>